<evidence type="ECO:0000256" key="1">
    <source>
        <dbReference type="SAM" id="Phobius"/>
    </source>
</evidence>
<feature type="transmembrane region" description="Helical" evidence="1">
    <location>
        <begin position="156"/>
        <end position="175"/>
    </location>
</feature>
<feature type="transmembrane region" description="Helical" evidence="1">
    <location>
        <begin position="132"/>
        <end position="150"/>
    </location>
</feature>
<evidence type="ECO:0000313" key="3">
    <source>
        <dbReference type="Proteomes" id="UP000542342"/>
    </source>
</evidence>
<reference evidence="2 3" key="1">
    <citation type="submission" date="2020-07" db="EMBL/GenBank/DDBJ databases">
        <title>Thermogemmata thermophila gen. nov., sp. nov., a novel moderate thermophilic planctomycete from a Kamchatka hot spring.</title>
        <authorList>
            <person name="Elcheninov A.G."/>
            <person name="Podosokorskaya O.A."/>
            <person name="Kovaleva O.L."/>
            <person name="Novikov A."/>
            <person name="Bonch-Osmolovskaya E.A."/>
            <person name="Toshchakov S.V."/>
            <person name="Kublanov I.V."/>
        </authorList>
    </citation>
    <scope>NUCLEOTIDE SEQUENCE [LARGE SCALE GENOMIC DNA]</scope>
    <source>
        <strain evidence="2 3">2918</strain>
    </source>
</reference>
<feature type="transmembrane region" description="Helical" evidence="1">
    <location>
        <begin position="309"/>
        <end position="327"/>
    </location>
</feature>
<feature type="transmembrane region" description="Helical" evidence="1">
    <location>
        <begin position="40"/>
        <end position="61"/>
    </location>
</feature>
<proteinExistence type="predicted"/>
<keyword evidence="1" id="KW-0812">Transmembrane</keyword>
<keyword evidence="1" id="KW-0472">Membrane</keyword>
<accession>A0A7V9ABU4</accession>
<dbReference type="Proteomes" id="UP000542342">
    <property type="component" value="Unassembled WGS sequence"/>
</dbReference>
<evidence type="ECO:0008006" key="4">
    <source>
        <dbReference type="Google" id="ProtNLM"/>
    </source>
</evidence>
<feature type="transmembrane region" description="Helical" evidence="1">
    <location>
        <begin position="457"/>
        <end position="476"/>
    </location>
</feature>
<feature type="transmembrane region" description="Helical" evidence="1">
    <location>
        <begin position="182"/>
        <end position="202"/>
    </location>
</feature>
<feature type="transmembrane region" description="Helical" evidence="1">
    <location>
        <begin position="427"/>
        <end position="445"/>
    </location>
</feature>
<feature type="transmembrane region" description="Helical" evidence="1">
    <location>
        <begin position="400"/>
        <end position="420"/>
    </location>
</feature>
<protein>
    <recommendedName>
        <fullName evidence="4">Glycosyltransferase RgtA/B/C/D-like domain-containing protein</fullName>
    </recommendedName>
</protein>
<comment type="caution">
    <text evidence="2">The sequence shown here is derived from an EMBL/GenBank/DDBJ whole genome shotgun (WGS) entry which is preliminary data.</text>
</comment>
<name>A0A7V9ABU4_9BACT</name>
<keyword evidence="1" id="KW-1133">Transmembrane helix</keyword>
<evidence type="ECO:0000313" key="2">
    <source>
        <dbReference type="EMBL" id="MBA2226596.1"/>
    </source>
</evidence>
<feature type="transmembrane region" description="Helical" evidence="1">
    <location>
        <begin position="107"/>
        <end position="127"/>
    </location>
</feature>
<dbReference type="AlphaFoldDB" id="A0A7V9ABU4"/>
<organism evidence="2 3">
    <name type="scientific">Thermogemmata fonticola</name>
    <dbReference type="NCBI Taxonomy" id="2755323"/>
    <lineage>
        <taxon>Bacteria</taxon>
        <taxon>Pseudomonadati</taxon>
        <taxon>Planctomycetota</taxon>
        <taxon>Planctomycetia</taxon>
        <taxon>Gemmatales</taxon>
        <taxon>Gemmataceae</taxon>
        <taxon>Thermogemmata</taxon>
    </lineage>
</organism>
<feature type="transmembrane region" description="Helical" evidence="1">
    <location>
        <begin position="483"/>
        <end position="505"/>
    </location>
</feature>
<feature type="transmembrane region" description="Helical" evidence="1">
    <location>
        <begin position="272"/>
        <end position="297"/>
    </location>
</feature>
<gene>
    <name evidence="2" type="ORF">H0921_10535</name>
</gene>
<feature type="transmembrane region" description="Helical" evidence="1">
    <location>
        <begin position="214"/>
        <end position="236"/>
    </location>
</feature>
<dbReference type="RefSeq" id="WP_194538025.1">
    <property type="nucleotide sequence ID" value="NZ_JACEFB010000006.1"/>
</dbReference>
<dbReference type="EMBL" id="JACEFB010000006">
    <property type="protein sequence ID" value="MBA2226596.1"/>
    <property type="molecule type" value="Genomic_DNA"/>
</dbReference>
<sequence length="650" mass="73584">MPSTPLSVRHPFLKFWHGIRSRLLSLLVEGRHSKGNLSTLLIWIGLFALVTYAALITHRHYVSHLDLRWSSIYHDRNAHYQAALCIACELRQGHIGRALLDLDAASVAWPVLHPLLLGLILTVVGLIPEAAVLPSLCGWMLTAVLAFWLVRRLGGPSGSIGGLVTVGLILTSPALRVMATDVMLESLGLGLTLTAAVAYAAWVQHPTSKHACWLGASLSALFLHKYNYWGLVVFSLSIHEAIRNRKIVLQYTVQILNYIIDEKFLVRQSKSLVNYLILVLLILSLVIIYCNGISMTIFGHRIGIQRPRLLIQAAYILSLIRLGMWWSTRGRYTVEQQCGLPQRKLLEWATIPPLLWLALPFRLQFFVWYAGPGNDPGILHHTFWQKCHYYFDGIYNNYFIHHWIAIISCILSAIGMAHFILRNNNDLWKWIIPLLFIVSCILTLLHPNEQMRFVHTWFPLFWLMSGIGFATMMNGIIRTIPPFINTVLASAAVLLIIGGILAGMLEPPQVRPDFGRGYGNPSQSLRVVYNAYLSHLSGQEETAILCNLPEASWRWPFLERFGHKNGLRHNLREIGCFDPVSLADARRWLAATTSQIIVYVEIPPHSPLYEPPPQGRDNSAIKMALLEQDRFRQVHAITLPQLGTVSIWHR</sequence>
<feature type="transmembrane region" description="Helical" evidence="1">
    <location>
        <begin position="348"/>
        <end position="370"/>
    </location>
</feature>
<keyword evidence="3" id="KW-1185">Reference proteome</keyword>